<sequence>MATLYLHNCNPNGPFKFLNCASNKAASISSVPAAKGNTKPETPLNLSAKHTTLLVDSFHQNQSLRDLLAKLRRKGSDPLQLLKDEGDWNKQHFWAVMKYLKETFRMKEALQVFNCWKDIEKARISEFNYMKLIEFLSLEGLLPEAVSVFDEMASYGLKPSVEIYNFIIHGYAKKGDFEKAEFFLRQMVQGGLVPDPETYDGLIQAYGEYKMYDEMCKCVRKMESEGFHSDHVTYNILIRAFARGGLLDKMEEAYQTVLSKRMSLQPSTLVAMLGAYADFGILEKMEKVYHKILNSGGYLKEDMVRKLARVYIENYRFSKLEELGLSLASKFGKTDLVWCLLLLSSACVLSREGMFSIIKEMETSKAEPNVSCMNTVALALLKMKDLRRLSNLLYQFRSTKTKPDIVTVGVAFDAYLAQLNFNEPLEEWQKLGFLKEEAELKTDSLVLTAFGKGFFLKSCEQQYSALGCRTREEKVWTYDDLISLISEQRIFQLKHGSVRPLKKNAV</sequence>
<keyword evidence="5" id="KW-1185">Reference proteome</keyword>
<dbReference type="PROSITE" id="PS51375">
    <property type="entry name" value="PPR"/>
    <property type="match status" value="4"/>
</dbReference>
<name>A0AAV7ECM4_ARIFI</name>
<evidence type="ECO:0000313" key="4">
    <source>
        <dbReference type="EMBL" id="KAG9446019.1"/>
    </source>
</evidence>
<protein>
    <recommendedName>
        <fullName evidence="3">PROP1-like PPR domain-containing protein</fullName>
    </recommendedName>
</protein>
<proteinExistence type="predicted"/>
<reference evidence="4 5" key="1">
    <citation type="submission" date="2021-07" db="EMBL/GenBank/DDBJ databases">
        <title>The Aristolochia fimbriata genome: insights into angiosperm evolution, floral development and chemical biosynthesis.</title>
        <authorList>
            <person name="Jiao Y."/>
        </authorList>
    </citation>
    <scope>NUCLEOTIDE SEQUENCE [LARGE SCALE GENOMIC DNA]</scope>
    <source>
        <strain evidence="4">IBCAS-2021</strain>
        <tissue evidence="4">Leaf</tissue>
    </source>
</reference>
<dbReference type="InterPro" id="IPR002885">
    <property type="entry name" value="PPR_rpt"/>
</dbReference>
<dbReference type="NCBIfam" id="TIGR00756">
    <property type="entry name" value="PPR"/>
    <property type="match status" value="3"/>
</dbReference>
<dbReference type="InterPro" id="IPR011990">
    <property type="entry name" value="TPR-like_helical_dom_sf"/>
</dbReference>
<dbReference type="Pfam" id="PF17177">
    <property type="entry name" value="PPR_long"/>
    <property type="match status" value="1"/>
</dbReference>
<feature type="repeat" description="PPR" evidence="2">
    <location>
        <begin position="195"/>
        <end position="229"/>
    </location>
</feature>
<evidence type="ECO:0000313" key="5">
    <source>
        <dbReference type="Proteomes" id="UP000825729"/>
    </source>
</evidence>
<accession>A0AAV7ECM4</accession>
<comment type="caution">
    <text evidence="4">The sequence shown here is derived from an EMBL/GenBank/DDBJ whole genome shotgun (WGS) entry which is preliminary data.</text>
</comment>
<feature type="repeat" description="PPR" evidence="2">
    <location>
        <begin position="125"/>
        <end position="159"/>
    </location>
</feature>
<gene>
    <name evidence="4" type="ORF">H6P81_012147</name>
</gene>
<dbReference type="Gene3D" id="1.25.40.10">
    <property type="entry name" value="Tetratricopeptide repeat domain"/>
    <property type="match status" value="3"/>
</dbReference>
<dbReference type="InterPro" id="IPR033443">
    <property type="entry name" value="PROP1-like_PPR_dom"/>
</dbReference>
<dbReference type="Proteomes" id="UP000825729">
    <property type="component" value="Unassembled WGS sequence"/>
</dbReference>
<evidence type="ECO:0000256" key="2">
    <source>
        <dbReference type="PROSITE-ProRule" id="PRU00708"/>
    </source>
</evidence>
<feature type="repeat" description="PPR" evidence="2">
    <location>
        <begin position="230"/>
        <end position="264"/>
    </location>
</feature>
<feature type="repeat" description="PPR" evidence="2">
    <location>
        <begin position="160"/>
        <end position="194"/>
    </location>
</feature>
<dbReference type="PANTHER" id="PTHR47493:SF3">
    <property type="entry name" value="PENTACOTRIPEPTIDE-REPEAT REGION OF PRORP DOMAIN-CONTAINING PROTEIN"/>
    <property type="match status" value="1"/>
</dbReference>
<feature type="domain" description="PROP1-like PPR" evidence="3">
    <location>
        <begin position="107"/>
        <end position="252"/>
    </location>
</feature>
<evidence type="ECO:0000256" key="1">
    <source>
        <dbReference type="ARBA" id="ARBA00022737"/>
    </source>
</evidence>
<dbReference type="PANTHER" id="PTHR47493">
    <property type="entry name" value="OS08G0520200 PROTEIN"/>
    <property type="match status" value="1"/>
</dbReference>
<keyword evidence="1" id="KW-0677">Repeat</keyword>
<evidence type="ECO:0000259" key="3">
    <source>
        <dbReference type="Pfam" id="PF17177"/>
    </source>
</evidence>
<dbReference type="EMBL" id="JAINDJ010000005">
    <property type="protein sequence ID" value="KAG9446019.1"/>
    <property type="molecule type" value="Genomic_DNA"/>
</dbReference>
<dbReference type="AlphaFoldDB" id="A0AAV7ECM4"/>
<organism evidence="4 5">
    <name type="scientific">Aristolochia fimbriata</name>
    <name type="common">White veined hardy Dutchman's pipe vine</name>
    <dbReference type="NCBI Taxonomy" id="158543"/>
    <lineage>
        <taxon>Eukaryota</taxon>
        <taxon>Viridiplantae</taxon>
        <taxon>Streptophyta</taxon>
        <taxon>Embryophyta</taxon>
        <taxon>Tracheophyta</taxon>
        <taxon>Spermatophyta</taxon>
        <taxon>Magnoliopsida</taxon>
        <taxon>Magnoliidae</taxon>
        <taxon>Piperales</taxon>
        <taxon>Aristolochiaceae</taxon>
        <taxon>Aristolochia</taxon>
    </lineage>
</organism>